<feature type="compositionally biased region" description="Basic residues" evidence="1">
    <location>
        <begin position="597"/>
        <end position="620"/>
    </location>
</feature>
<proteinExistence type="predicted"/>
<name>A0AB33A6V9_9MYCO</name>
<gene>
    <name evidence="3" type="ORF">MASS_0759</name>
</gene>
<feature type="compositionally biased region" description="Low complexity" evidence="1">
    <location>
        <begin position="587"/>
        <end position="596"/>
    </location>
</feature>
<dbReference type="EMBL" id="CP004374">
    <property type="protein sequence ID" value="AGM27361.1"/>
    <property type="molecule type" value="Genomic_DNA"/>
</dbReference>
<accession>A0AB33A6V9</accession>
<evidence type="ECO:0000313" key="4">
    <source>
        <dbReference type="Proteomes" id="UP000013961"/>
    </source>
</evidence>
<dbReference type="AlphaFoldDB" id="A0AB33A6V9"/>
<feature type="compositionally biased region" description="Basic and acidic residues" evidence="1">
    <location>
        <begin position="635"/>
        <end position="649"/>
    </location>
</feature>
<evidence type="ECO:0000259" key="2">
    <source>
        <dbReference type="Pfam" id="PF14594"/>
    </source>
</evidence>
<evidence type="ECO:0000256" key="1">
    <source>
        <dbReference type="SAM" id="MobiDB-lite"/>
    </source>
</evidence>
<feature type="domain" description="Gp28/Gp37-like" evidence="2">
    <location>
        <begin position="66"/>
        <end position="518"/>
    </location>
</feature>
<feature type="region of interest" description="Disordered" evidence="1">
    <location>
        <begin position="587"/>
        <end position="679"/>
    </location>
</feature>
<organism evidence="3 4">
    <name type="scientific">Mycobacteroides abscessus subsp. bolletii 50594</name>
    <dbReference type="NCBI Taxonomy" id="1303024"/>
    <lineage>
        <taxon>Bacteria</taxon>
        <taxon>Bacillati</taxon>
        <taxon>Actinomycetota</taxon>
        <taxon>Actinomycetes</taxon>
        <taxon>Mycobacteriales</taxon>
        <taxon>Mycobacteriaceae</taxon>
        <taxon>Mycobacteroides</taxon>
        <taxon>Mycobacteroides abscessus</taxon>
    </lineage>
</organism>
<reference evidence="3 4" key="1">
    <citation type="journal article" date="2013" name="Genome Announc.">
        <title>Complete Genome Sequence of Mycobacterium massiliense Clinical Strain Asan 50594, Belonging to the Type II Genotype.</title>
        <authorList>
            <person name="Kim B.J."/>
            <person name="Kim B.R."/>
            <person name="Hong S.H."/>
            <person name="Seok S.H."/>
            <person name="Kook Y.H."/>
            <person name="Kim B.J."/>
        </authorList>
    </citation>
    <scope>NUCLEOTIDE SEQUENCE [LARGE SCALE GENOMIC DNA]</scope>
    <source>
        <strain evidence="3 4">50594</strain>
    </source>
</reference>
<dbReference type="KEGG" id="mabb:MASS_0759"/>
<dbReference type="Pfam" id="PF14594">
    <property type="entry name" value="Sipho_Gp37"/>
    <property type="match status" value="1"/>
</dbReference>
<sequence length="679" mass="76698">MMPISDEQRWEAAKRSGDIARIAATARALTEKNSKVDTSYRFTVCDKMWTPMASVGSDLMEGSGARPRNDCPTGKLMLKGSSPLIQMFMDCRNTLVGVEMETAGSRQNFYTKVHRYRYEKGAWTGNVEMRGIWDILNYYVIWPTWWLPLAAQPISHAIFIWALQTCVENMVAECALRIQSGWLEFVNNGLSLNGDIRAWMGTILQALKRDGLSVQTFGKMLRTPTYVQRTNPFLDTSPMCAKTVRMETCGTVIKDVTRAYGVDTRMDLWRPGDPQPDKWANLDSATYVFSTRDRQQISGPTKTVADSVIKTVIDLGGSLGDIFKPVIQQVPGMNGVFYAPKLGVDFEQPYAYVVAPEEGEDSNIISCEIADHTPEGWQHIIGGRSPKWLNDLMNATFAWLIDSLMIVVGFSGIPSDLLSGFLNNSFLAFQMVQVYQVRDEVGPFHPAIERFYPTASAPYNIETMFAFINAIFDAQGATTAQVTFRNGDQYALGRDIFEGGLMSLVYHRRTKMITDYIENTMWRITPTEQTTLVQLGDGRRDEAPLGRIQTLHHWRIRSHQRHHTGPPVLTGGNPHGLAYRRFQRSTLLPGTGLHPGPGRRHRGRARAAARRRRNHGRGVRGRAGPTRQARRVRHQDRPDTTSPRRHDTRFSIFRTHHSPNGYHARQVEDAPGATHRQDR</sequence>
<dbReference type="Proteomes" id="UP000013961">
    <property type="component" value="Chromosome"/>
</dbReference>
<evidence type="ECO:0000313" key="3">
    <source>
        <dbReference type="EMBL" id="AGM27361.1"/>
    </source>
</evidence>
<protein>
    <recommendedName>
        <fullName evidence="2">Gp28/Gp37-like domain-containing protein</fullName>
    </recommendedName>
</protein>
<dbReference type="InterPro" id="IPR029432">
    <property type="entry name" value="Gp28/Gp37-like_dom"/>
</dbReference>